<reference evidence="1" key="1">
    <citation type="submission" date="2020-07" db="EMBL/GenBank/DDBJ databases">
        <title>Huge and variable diversity of episymbiotic CPR bacteria and DPANN archaea in groundwater ecosystems.</title>
        <authorList>
            <person name="He C.Y."/>
            <person name="Keren R."/>
            <person name="Whittaker M."/>
            <person name="Farag I.F."/>
            <person name="Doudna J."/>
            <person name="Cate J.H.D."/>
            <person name="Banfield J.F."/>
        </authorList>
    </citation>
    <scope>NUCLEOTIDE SEQUENCE</scope>
    <source>
        <strain evidence="1">NC_groundwater_1370_Ag_S-0.2um_69_93</strain>
    </source>
</reference>
<accession>A0A933EAY4</accession>
<dbReference type="AlphaFoldDB" id="A0A933EAY4"/>
<name>A0A933EAY4_UNCTE</name>
<organism evidence="1 2">
    <name type="scientific">Tectimicrobiota bacterium</name>
    <dbReference type="NCBI Taxonomy" id="2528274"/>
    <lineage>
        <taxon>Bacteria</taxon>
        <taxon>Pseudomonadati</taxon>
        <taxon>Nitrospinota/Tectimicrobiota group</taxon>
        <taxon>Candidatus Tectimicrobiota</taxon>
    </lineage>
</organism>
<evidence type="ECO:0000313" key="1">
    <source>
        <dbReference type="EMBL" id="MBI4252534.1"/>
    </source>
</evidence>
<evidence type="ECO:0000313" key="2">
    <source>
        <dbReference type="Proteomes" id="UP000752292"/>
    </source>
</evidence>
<dbReference type="InterPro" id="IPR036390">
    <property type="entry name" value="WH_DNA-bd_sf"/>
</dbReference>
<gene>
    <name evidence="1" type="ORF">HY618_08750</name>
</gene>
<dbReference type="GO" id="GO:0005829">
    <property type="term" value="C:cytosol"/>
    <property type="evidence" value="ECO:0007669"/>
    <property type="project" value="TreeGrafter"/>
</dbReference>
<proteinExistence type="predicted"/>
<dbReference type="NCBIfam" id="TIGR00738">
    <property type="entry name" value="rrf2_super"/>
    <property type="match status" value="1"/>
</dbReference>
<protein>
    <submittedName>
        <fullName evidence="1">Rrf2 family transcriptional regulator</fullName>
    </submittedName>
</protein>
<dbReference type="SUPFAM" id="SSF46785">
    <property type="entry name" value="Winged helix' DNA-binding domain"/>
    <property type="match status" value="1"/>
</dbReference>
<dbReference type="Pfam" id="PF02082">
    <property type="entry name" value="Rrf2"/>
    <property type="match status" value="1"/>
</dbReference>
<dbReference type="PROSITE" id="PS51197">
    <property type="entry name" value="HTH_RRF2_2"/>
    <property type="match status" value="1"/>
</dbReference>
<comment type="caution">
    <text evidence="1">The sequence shown here is derived from an EMBL/GenBank/DDBJ whole genome shotgun (WGS) entry which is preliminary data.</text>
</comment>
<dbReference type="GO" id="GO:0003700">
    <property type="term" value="F:DNA-binding transcription factor activity"/>
    <property type="evidence" value="ECO:0007669"/>
    <property type="project" value="TreeGrafter"/>
</dbReference>
<dbReference type="EMBL" id="JACQRX010000382">
    <property type="protein sequence ID" value="MBI4252534.1"/>
    <property type="molecule type" value="Genomic_DNA"/>
</dbReference>
<dbReference type="PANTHER" id="PTHR33221">
    <property type="entry name" value="WINGED HELIX-TURN-HELIX TRANSCRIPTIONAL REGULATOR, RRF2 FAMILY"/>
    <property type="match status" value="1"/>
</dbReference>
<dbReference type="PROSITE" id="PS01332">
    <property type="entry name" value="HTH_RRF2_1"/>
    <property type="match status" value="1"/>
</dbReference>
<dbReference type="InterPro" id="IPR030489">
    <property type="entry name" value="TR_Rrf2-type_CS"/>
</dbReference>
<dbReference type="InterPro" id="IPR000944">
    <property type="entry name" value="Tscrpt_reg_Rrf2"/>
</dbReference>
<dbReference type="PANTHER" id="PTHR33221:SF15">
    <property type="entry name" value="HTH-TYPE TRANSCRIPTIONAL REGULATOR YWGB-RELATED"/>
    <property type="match status" value="1"/>
</dbReference>
<dbReference type="InterPro" id="IPR036388">
    <property type="entry name" value="WH-like_DNA-bd_sf"/>
</dbReference>
<dbReference type="Proteomes" id="UP000752292">
    <property type="component" value="Unassembled WGS sequence"/>
</dbReference>
<dbReference type="Gene3D" id="1.10.10.10">
    <property type="entry name" value="Winged helix-like DNA-binding domain superfamily/Winged helix DNA-binding domain"/>
    <property type="match status" value="1"/>
</dbReference>
<sequence length="161" mass="17792">MQISRAGDYALRAIIYLSRQAPERLATIGEIARAQQVPHAFLAKLMPMLIRGRVVVSVQGPKGGYRLARRPGEISFLDVLQAIEGPISLVTCQDDGGCCDFEPFCTMNEVFAQAQRRLAEFFRTTTFADLPVQPCCTLTDEKLQRGLAELLPAPAAPQEKR</sequence>